<sequence length="68" mass="7894">MDFRLHGIYLKTMRAATRSLANRRLNQKQLTPWQLGQGTAREMVTSKHFQNRVSKNLPRGCHSVTLEN</sequence>
<comment type="caution">
    <text evidence="1">The sequence shown here is derived from an EMBL/GenBank/DDBJ whole genome shotgun (WGS) entry which is preliminary data.</text>
</comment>
<dbReference type="AlphaFoldDB" id="A0A081NKG7"/>
<reference evidence="1 2" key="1">
    <citation type="submission" date="2014-06" db="EMBL/GenBank/DDBJ databases">
        <title>Whole Genome Sequences of Three Symbiotic Endozoicomonas Bacteria.</title>
        <authorList>
            <person name="Neave M.J."/>
            <person name="Apprill A."/>
            <person name="Voolstra C.R."/>
        </authorList>
    </citation>
    <scope>NUCLEOTIDE SEQUENCE [LARGE SCALE GENOMIC DNA]</scope>
    <source>
        <strain evidence="1 2">DSM 25634</strain>
    </source>
</reference>
<dbReference type="STRING" id="1137799.GZ78_02485"/>
<dbReference type="Proteomes" id="UP000028073">
    <property type="component" value="Unassembled WGS sequence"/>
</dbReference>
<organism evidence="1 2">
    <name type="scientific">Endozoicomonas numazuensis</name>
    <dbReference type="NCBI Taxonomy" id="1137799"/>
    <lineage>
        <taxon>Bacteria</taxon>
        <taxon>Pseudomonadati</taxon>
        <taxon>Pseudomonadota</taxon>
        <taxon>Gammaproteobacteria</taxon>
        <taxon>Oceanospirillales</taxon>
        <taxon>Endozoicomonadaceae</taxon>
        <taxon>Endozoicomonas</taxon>
    </lineage>
</organism>
<keyword evidence="2" id="KW-1185">Reference proteome</keyword>
<dbReference type="EMBL" id="JOKH01000001">
    <property type="protein sequence ID" value="KEQ18940.1"/>
    <property type="molecule type" value="Genomic_DNA"/>
</dbReference>
<evidence type="ECO:0000313" key="1">
    <source>
        <dbReference type="EMBL" id="KEQ18940.1"/>
    </source>
</evidence>
<protein>
    <submittedName>
        <fullName evidence="1">Uncharacterized protein</fullName>
    </submittedName>
</protein>
<proteinExistence type="predicted"/>
<gene>
    <name evidence="1" type="ORF">GZ78_02485</name>
</gene>
<evidence type="ECO:0000313" key="2">
    <source>
        <dbReference type="Proteomes" id="UP000028073"/>
    </source>
</evidence>
<accession>A0A081NKG7</accession>
<name>A0A081NKG7_9GAMM</name>